<evidence type="ECO:0000313" key="1">
    <source>
        <dbReference type="EMBL" id="KAJ5537833.1"/>
    </source>
</evidence>
<reference evidence="1 2" key="1">
    <citation type="journal article" date="2023" name="IMA Fungus">
        <title>Comparative genomic study of the Penicillium genus elucidates a diverse pangenome and 15 lateral gene transfer events.</title>
        <authorList>
            <person name="Petersen C."/>
            <person name="Sorensen T."/>
            <person name="Nielsen M.R."/>
            <person name="Sondergaard T.E."/>
            <person name="Sorensen J.L."/>
            <person name="Fitzpatrick D.A."/>
            <person name="Frisvad J.C."/>
            <person name="Nielsen K.L."/>
        </authorList>
    </citation>
    <scope>NUCLEOTIDE SEQUENCE [LARGE SCALE GENOMIC DNA]</scope>
    <source>
        <strain evidence="1 2">IBT 35679</strain>
    </source>
</reference>
<comment type="caution">
    <text evidence="1">The sequence shown here is derived from an EMBL/GenBank/DDBJ whole genome shotgun (WGS) entry which is preliminary data.</text>
</comment>
<dbReference type="Proteomes" id="UP001220324">
    <property type="component" value="Unassembled WGS sequence"/>
</dbReference>
<keyword evidence="2" id="KW-1185">Reference proteome</keyword>
<dbReference type="EMBL" id="JAQIZZ010000006">
    <property type="protein sequence ID" value="KAJ5537833.1"/>
    <property type="molecule type" value="Genomic_DNA"/>
</dbReference>
<evidence type="ECO:0000313" key="2">
    <source>
        <dbReference type="Proteomes" id="UP001220324"/>
    </source>
</evidence>
<name>A0AAD6CSM0_9EURO</name>
<proteinExistence type="predicted"/>
<dbReference type="AlphaFoldDB" id="A0AAD6CSM0"/>
<sequence>MKSSDIGTVMLAILRATSAKENASCPDTMECMSVTHDMLAMEDMSSSFGHCLVTCMEDESTCCSQKCAQPLSCRTNFANCHLTCRDLGMPPRSDCLDSCISVWNNCRAEAVTEPQIMEHHEHCKKDFRSCRKTCHED</sequence>
<accession>A0AAD6CSM0</accession>
<protein>
    <submittedName>
        <fullName evidence="1">Uncharacterized protein</fullName>
    </submittedName>
</protein>
<gene>
    <name evidence="1" type="ORF">N7494_007312</name>
</gene>
<organism evidence="1 2">
    <name type="scientific">Penicillium frequentans</name>
    <dbReference type="NCBI Taxonomy" id="3151616"/>
    <lineage>
        <taxon>Eukaryota</taxon>
        <taxon>Fungi</taxon>
        <taxon>Dikarya</taxon>
        <taxon>Ascomycota</taxon>
        <taxon>Pezizomycotina</taxon>
        <taxon>Eurotiomycetes</taxon>
        <taxon>Eurotiomycetidae</taxon>
        <taxon>Eurotiales</taxon>
        <taxon>Aspergillaceae</taxon>
        <taxon>Penicillium</taxon>
    </lineage>
</organism>